<evidence type="ECO:0000259" key="1">
    <source>
        <dbReference type="Pfam" id="PF21882"/>
    </source>
</evidence>
<sequence length="449" mass="46571">MAYDATKPEDTGFLSEAPNELRNNFKGLKEDQIVDAALLKGLVPGNGNGQIPVNNGTECENLNAAMLSGKTPSDFAPKVHTHNTVTVSSDGFMTAAQNNKLAGIATNAEVNQMAFSNVLVGSTTIQADSKTDTLEMVAGTNIAIIPDAANDRVTIGVSGKVGSAATADSCIGNSATATKLTTARTIATSGDAIGAAVAFDGTANVTIPLTLAASGVAAGTYKSVTVDAKGRTIAGTNPTKLSEFGIVDAFTKLEATANFAPGSYGLGTLAKDISGQGISVIKGKSGFYRGNNVGSAPNSNWWYFNVIAHDPNSYTTVEAINFFGTDKYTARWDNGNWSGWTRIVTANMIPANALGDAGSYFAANGYQRLSNGLILQWGSVNQTGNTSTLRSFPIVFPNDCLCCFGGKTSPRASAADGNSAGAYKVSNIQFQTYADDNGSDTLSWLAIGY</sequence>
<dbReference type="RefSeq" id="WP_229534217.1">
    <property type="nucleotide sequence ID" value="NZ_JAJHJB010000005.1"/>
</dbReference>
<organism evidence="2 3">
    <name type="scientific">Pelosinus baikalensis</name>
    <dbReference type="NCBI Taxonomy" id="2892015"/>
    <lineage>
        <taxon>Bacteria</taxon>
        <taxon>Bacillati</taxon>
        <taxon>Bacillota</taxon>
        <taxon>Negativicutes</taxon>
        <taxon>Selenomonadales</taxon>
        <taxon>Sporomusaceae</taxon>
        <taxon>Pelosinus</taxon>
    </lineage>
</organism>
<comment type="caution">
    <text evidence="2">The sequence shown here is derived from an EMBL/GenBank/DDBJ whole genome shotgun (WGS) entry which is preliminary data.</text>
</comment>
<evidence type="ECO:0000313" key="2">
    <source>
        <dbReference type="EMBL" id="MCC5464801.1"/>
    </source>
</evidence>
<dbReference type="CDD" id="cd19958">
    <property type="entry name" value="pyocin_knob"/>
    <property type="match status" value="1"/>
</dbReference>
<dbReference type="EMBL" id="JAJHJB010000005">
    <property type="protein sequence ID" value="MCC5464801.1"/>
    <property type="molecule type" value="Genomic_DNA"/>
</dbReference>
<dbReference type="Proteomes" id="UP001165492">
    <property type="component" value="Unassembled WGS sequence"/>
</dbReference>
<proteinExistence type="predicted"/>
<feature type="domain" description="Putative tail fiber protein gp53-like C-terminal" evidence="1">
    <location>
        <begin position="368"/>
        <end position="449"/>
    </location>
</feature>
<dbReference type="Gene3D" id="2.60.40.3940">
    <property type="match status" value="1"/>
</dbReference>
<reference evidence="2" key="1">
    <citation type="submission" date="2021-11" db="EMBL/GenBank/DDBJ databases">
        <title>Description of a new species Pelosinus isolated from the bottom sediments of Lake Baikal.</title>
        <authorList>
            <person name="Zakharyuk A."/>
        </authorList>
    </citation>
    <scope>NUCLEOTIDE SEQUENCE</scope>
    <source>
        <strain evidence="2">Bkl1</strain>
    </source>
</reference>
<evidence type="ECO:0000313" key="3">
    <source>
        <dbReference type="Proteomes" id="UP001165492"/>
    </source>
</evidence>
<name>A0ABS8HQ71_9FIRM</name>
<keyword evidence="3" id="KW-1185">Reference proteome</keyword>
<dbReference type="Pfam" id="PF21882">
    <property type="entry name" value="Gp53-like_C"/>
    <property type="match status" value="1"/>
</dbReference>
<protein>
    <recommendedName>
        <fullName evidence="1">Putative tail fiber protein gp53-like C-terminal domain-containing protein</fullName>
    </recommendedName>
</protein>
<dbReference type="InterPro" id="IPR054075">
    <property type="entry name" value="Gp53-like_C"/>
</dbReference>
<gene>
    <name evidence="2" type="ORF">LMF89_05380</name>
</gene>
<accession>A0ABS8HQ71</accession>